<gene>
    <name evidence="19" type="ORF">QQX02_08610</name>
</gene>
<evidence type="ECO:0000256" key="8">
    <source>
        <dbReference type="ARBA" id="ARBA00022840"/>
    </source>
</evidence>
<dbReference type="InterPro" id="IPR014016">
    <property type="entry name" value="UvrD-like_ATP-bd"/>
</dbReference>
<evidence type="ECO:0000313" key="20">
    <source>
        <dbReference type="Proteomes" id="UP001172708"/>
    </source>
</evidence>
<dbReference type="InterPro" id="IPR011604">
    <property type="entry name" value="PDDEXK-like_dom_sf"/>
</dbReference>
<feature type="region of interest" description="Disordered" evidence="16">
    <location>
        <begin position="1"/>
        <end position="21"/>
    </location>
</feature>
<dbReference type="InterPro" id="IPR027417">
    <property type="entry name" value="P-loop_NTPase"/>
</dbReference>
<dbReference type="Gene3D" id="1.10.10.160">
    <property type="match status" value="1"/>
</dbReference>
<evidence type="ECO:0000256" key="14">
    <source>
        <dbReference type="ARBA" id="ARBA00048988"/>
    </source>
</evidence>
<keyword evidence="3 15" id="KW-0547">Nucleotide-binding</keyword>
<evidence type="ECO:0000256" key="1">
    <source>
        <dbReference type="ARBA" id="ARBA00009922"/>
    </source>
</evidence>
<dbReference type="Gene3D" id="3.90.320.10">
    <property type="match status" value="1"/>
</dbReference>
<dbReference type="PANTHER" id="PTHR11070:SF59">
    <property type="entry name" value="DNA 3'-5' HELICASE"/>
    <property type="match status" value="1"/>
</dbReference>
<dbReference type="Pfam" id="PF12705">
    <property type="entry name" value="PDDEXK_1"/>
    <property type="match status" value="1"/>
</dbReference>
<dbReference type="SMART" id="SM00382">
    <property type="entry name" value="AAA"/>
    <property type="match status" value="1"/>
</dbReference>
<accession>A0ABT8GHS3</accession>
<feature type="domain" description="UvrD-like helicase C-terminal" evidence="18">
    <location>
        <begin position="328"/>
        <end position="627"/>
    </location>
</feature>
<dbReference type="PROSITE" id="PS51217">
    <property type="entry name" value="UVRD_HELICASE_CTER"/>
    <property type="match status" value="1"/>
</dbReference>
<dbReference type="InterPro" id="IPR013986">
    <property type="entry name" value="DExx_box_DNA_helicase_dom_sf"/>
</dbReference>
<organism evidence="19 20">
    <name type="scientific">Demequina muriae</name>
    <dbReference type="NCBI Taxonomy" id="3051664"/>
    <lineage>
        <taxon>Bacteria</taxon>
        <taxon>Bacillati</taxon>
        <taxon>Actinomycetota</taxon>
        <taxon>Actinomycetes</taxon>
        <taxon>Micrococcales</taxon>
        <taxon>Demequinaceae</taxon>
        <taxon>Demequina</taxon>
    </lineage>
</organism>
<dbReference type="InterPro" id="IPR003593">
    <property type="entry name" value="AAA+_ATPase"/>
</dbReference>
<evidence type="ECO:0000256" key="6">
    <source>
        <dbReference type="ARBA" id="ARBA00022806"/>
    </source>
</evidence>
<dbReference type="RefSeq" id="WP_301142467.1">
    <property type="nucleotide sequence ID" value="NZ_JAUHQA010000001.1"/>
</dbReference>
<dbReference type="EMBL" id="JAUHQA010000001">
    <property type="protein sequence ID" value="MDN4480980.1"/>
    <property type="molecule type" value="Genomic_DNA"/>
</dbReference>
<proteinExistence type="inferred from homology"/>
<evidence type="ECO:0000256" key="10">
    <source>
        <dbReference type="ARBA" id="ARBA00023204"/>
    </source>
</evidence>
<evidence type="ECO:0000256" key="16">
    <source>
        <dbReference type="SAM" id="MobiDB-lite"/>
    </source>
</evidence>
<dbReference type="Pfam" id="PF00580">
    <property type="entry name" value="UvrD-helicase"/>
    <property type="match status" value="1"/>
</dbReference>
<keyword evidence="9" id="KW-0238">DNA-binding</keyword>
<evidence type="ECO:0000256" key="5">
    <source>
        <dbReference type="ARBA" id="ARBA00022801"/>
    </source>
</evidence>
<dbReference type="GO" id="GO:0016787">
    <property type="term" value="F:hydrolase activity"/>
    <property type="evidence" value="ECO:0007669"/>
    <property type="project" value="UniProtKB-KW"/>
</dbReference>
<keyword evidence="2" id="KW-0540">Nuclease</keyword>
<evidence type="ECO:0000256" key="2">
    <source>
        <dbReference type="ARBA" id="ARBA00022722"/>
    </source>
</evidence>
<dbReference type="InterPro" id="IPR014017">
    <property type="entry name" value="DNA_helicase_UvrD-like_C"/>
</dbReference>
<keyword evidence="8 15" id="KW-0067">ATP-binding</keyword>
<dbReference type="InterPro" id="IPR038726">
    <property type="entry name" value="PDDEXK_AddAB-type"/>
</dbReference>
<keyword evidence="20" id="KW-1185">Reference proteome</keyword>
<comment type="similarity">
    <text evidence="1">Belongs to the helicase family. UvrD subfamily.</text>
</comment>
<keyword evidence="5 15" id="KW-0378">Hydrolase</keyword>
<dbReference type="Proteomes" id="UP001172708">
    <property type="component" value="Unassembled WGS sequence"/>
</dbReference>
<evidence type="ECO:0000256" key="15">
    <source>
        <dbReference type="PROSITE-ProRule" id="PRU00560"/>
    </source>
</evidence>
<dbReference type="PROSITE" id="PS51198">
    <property type="entry name" value="UVRD_HELICASE_ATP_BIND"/>
    <property type="match status" value="1"/>
</dbReference>
<dbReference type="SUPFAM" id="SSF52540">
    <property type="entry name" value="P-loop containing nucleoside triphosphate hydrolases"/>
    <property type="match status" value="1"/>
</dbReference>
<comment type="catalytic activity">
    <reaction evidence="14">
        <text>ATP + H2O = ADP + phosphate + H(+)</text>
        <dbReference type="Rhea" id="RHEA:13065"/>
        <dbReference type="ChEBI" id="CHEBI:15377"/>
        <dbReference type="ChEBI" id="CHEBI:15378"/>
        <dbReference type="ChEBI" id="CHEBI:30616"/>
        <dbReference type="ChEBI" id="CHEBI:43474"/>
        <dbReference type="ChEBI" id="CHEBI:456216"/>
        <dbReference type="EC" id="5.6.2.4"/>
    </reaction>
</comment>
<evidence type="ECO:0000256" key="11">
    <source>
        <dbReference type="ARBA" id="ARBA00023235"/>
    </source>
</evidence>
<evidence type="ECO:0000256" key="12">
    <source>
        <dbReference type="ARBA" id="ARBA00034617"/>
    </source>
</evidence>
<evidence type="ECO:0000313" key="19">
    <source>
        <dbReference type="EMBL" id="MDN4480980.1"/>
    </source>
</evidence>
<feature type="domain" description="UvrD-like helicase ATP-binding" evidence="17">
    <location>
        <begin position="19"/>
        <end position="323"/>
    </location>
</feature>
<dbReference type="PANTHER" id="PTHR11070">
    <property type="entry name" value="UVRD / RECB / PCRA DNA HELICASE FAMILY MEMBER"/>
    <property type="match status" value="1"/>
</dbReference>
<keyword evidence="7" id="KW-0269">Exonuclease</keyword>
<evidence type="ECO:0000256" key="4">
    <source>
        <dbReference type="ARBA" id="ARBA00022763"/>
    </source>
</evidence>
<keyword evidence="6 15" id="KW-0347">Helicase</keyword>
<sequence>MTRIRLVAPGPSPIGPPLDEGQRSAVSAVVAGPEHVVVTGAPGTGKTTAALAATVSAVDAGMRPERVLAIAPTRRAAADLRDRVSVAMGRPTGVPMVRTSASAAHMVLTAQAHSLDRPPPALITGAEQDSILRELLAGHARGEGARVDWTGVVPPESTALPGFRGELRDLLMRAAESGRTAGELRELGERAERPEWVAAAAVMDEYELVTALRTMPADQGERHDPATVAAQAAWVLEHWHDVADGPVPTWDVVIVDDHQDSTAATTALLHAMAMRGARLMLLGNADEAVQGYRGARPHGLAEAVGGALGPARHVELTEAHRQAPALTRVAAAVAERIGVKGVGSARAAHRLVPPAEPAVTVLTAAHAFGQSRAIAAALRRARHGLDGPSTPWGRMAVIARSSAQLRALRSDLLGADIPCEALGDGTALHREPSVAPLLDIVRIGLGDEWDEDRALDVLGSRLIGLDAVALRRLRRALVREERSGGGGRSSAELLVEAMADPARWASLDVPEARHAARASRAVAAVQARSREPGATPGAVLWAAWDAVGVADSWRESAIAGSARDDADLDAVIALMRAAQTYSERLPQADATAFLAHLEGQDFAADSLGARGQSTDVVSFCTPASAAGREWDVVAVAGVEEGAWPDLRLRDSVLGAQAFAELVADGPVTNDQVASARGPRDLHGARRAVLDDETRALLVAVSRARHRLIVTAVDDGEARPSRYLPLIEDAAGVARSDASAARGVADLRGAVARLRIDGLEATRRLDDDPADGGAAATLEGASAQLARLIDAGVPGADPAEWHGVAEITTTEGFWDEDAEVRVSPSRLDAVRACALKWALETAGGTIESSDAQHVGLLVHEIAAEFPDGGEDTMLAELERRWKEIGGTDTWLERLQLDSARDMVRRLARYLEGVTADRVMVEQGFGVVFGKARVSGIADRVEIVGDVARVVDLKTGRKITAAEAADHGQLMLYQLVANHGAFEGVSRATDAALVFVGDGAARKGSVVPQAAIDETEARAELDSAVGAMRAQTFLATPNPMCAHCPIRRSCPAHAVGGQVSDS</sequence>
<protein>
    <recommendedName>
        <fullName evidence="13">DNA 3'-5' helicase</fullName>
        <ecNumber evidence="13">5.6.2.4</ecNumber>
    </recommendedName>
</protein>
<evidence type="ECO:0000256" key="13">
    <source>
        <dbReference type="ARBA" id="ARBA00034808"/>
    </source>
</evidence>
<dbReference type="GO" id="GO:0004386">
    <property type="term" value="F:helicase activity"/>
    <property type="evidence" value="ECO:0007669"/>
    <property type="project" value="UniProtKB-KW"/>
</dbReference>
<dbReference type="InterPro" id="IPR000212">
    <property type="entry name" value="DNA_helicase_UvrD/REP"/>
</dbReference>
<evidence type="ECO:0000256" key="9">
    <source>
        <dbReference type="ARBA" id="ARBA00023125"/>
    </source>
</evidence>
<keyword evidence="11" id="KW-0413">Isomerase</keyword>
<evidence type="ECO:0000259" key="17">
    <source>
        <dbReference type="PROSITE" id="PS51198"/>
    </source>
</evidence>
<evidence type="ECO:0000256" key="3">
    <source>
        <dbReference type="ARBA" id="ARBA00022741"/>
    </source>
</evidence>
<comment type="catalytic activity">
    <reaction evidence="12">
        <text>Couples ATP hydrolysis with the unwinding of duplex DNA by translocating in the 3'-5' direction.</text>
        <dbReference type="EC" id="5.6.2.4"/>
    </reaction>
</comment>
<dbReference type="Gene3D" id="3.40.50.300">
    <property type="entry name" value="P-loop containing nucleotide triphosphate hydrolases"/>
    <property type="match status" value="2"/>
</dbReference>
<name>A0ABT8GHS3_9MICO</name>
<evidence type="ECO:0000256" key="7">
    <source>
        <dbReference type="ARBA" id="ARBA00022839"/>
    </source>
</evidence>
<feature type="binding site" evidence="15">
    <location>
        <begin position="40"/>
        <end position="47"/>
    </location>
    <ligand>
        <name>ATP</name>
        <dbReference type="ChEBI" id="CHEBI:30616"/>
    </ligand>
</feature>
<evidence type="ECO:0000259" key="18">
    <source>
        <dbReference type="PROSITE" id="PS51217"/>
    </source>
</evidence>
<dbReference type="Gene3D" id="1.10.486.10">
    <property type="entry name" value="PCRA, domain 4"/>
    <property type="match status" value="1"/>
</dbReference>
<keyword evidence="10" id="KW-0234">DNA repair</keyword>
<keyword evidence="4" id="KW-0227">DNA damage</keyword>
<dbReference type="EC" id="5.6.2.4" evidence="13"/>
<comment type="caution">
    <text evidence="19">The sequence shown here is derived from an EMBL/GenBank/DDBJ whole genome shotgun (WGS) entry which is preliminary data.</text>
</comment>
<reference evidence="19" key="1">
    <citation type="submission" date="2023-06" db="EMBL/GenBank/DDBJ databases">
        <title>Egi l300058.</title>
        <authorList>
            <person name="Gao L."/>
            <person name="Fang B.-Z."/>
            <person name="Li W.-J."/>
        </authorList>
    </citation>
    <scope>NUCLEOTIDE SEQUENCE</scope>
    <source>
        <strain evidence="19">EGI L300058</strain>
    </source>
</reference>